<reference evidence="2 3" key="1">
    <citation type="submission" date="2017-01" db="EMBL/GenBank/DDBJ databases">
        <title>Genome analysis of Paenibacillus selenitrireducens ES3-24.</title>
        <authorList>
            <person name="Xu D."/>
            <person name="Yao R."/>
            <person name="Zheng S."/>
        </authorList>
    </citation>
    <scope>NUCLEOTIDE SEQUENCE [LARGE SCALE GENOMIC DNA]</scope>
    <source>
        <strain evidence="2 3">ES3-24</strain>
    </source>
</reference>
<gene>
    <name evidence="2" type="ORF">BVG16_09875</name>
</gene>
<dbReference type="InterPro" id="IPR025097">
    <property type="entry name" value="DUF4023"/>
</dbReference>
<organism evidence="2 3">
    <name type="scientific">Paenibacillus selenitireducens</name>
    <dbReference type="NCBI Taxonomy" id="1324314"/>
    <lineage>
        <taxon>Bacteria</taxon>
        <taxon>Bacillati</taxon>
        <taxon>Bacillota</taxon>
        <taxon>Bacilli</taxon>
        <taxon>Bacillales</taxon>
        <taxon>Paenibacillaceae</taxon>
        <taxon>Paenibacillus</taxon>
    </lineage>
</organism>
<feature type="region of interest" description="Disordered" evidence="1">
    <location>
        <begin position="1"/>
        <end position="44"/>
    </location>
</feature>
<dbReference type="Proteomes" id="UP000190188">
    <property type="component" value="Unassembled WGS sequence"/>
</dbReference>
<dbReference type="OrthoDB" id="2631586at2"/>
<dbReference type="AlphaFoldDB" id="A0A1T2XHN8"/>
<keyword evidence="3" id="KW-1185">Reference proteome</keyword>
<evidence type="ECO:0000256" key="1">
    <source>
        <dbReference type="SAM" id="MobiDB-lite"/>
    </source>
</evidence>
<accession>A0A1T2XHN8</accession>
<dbReference type="Pfam" id="PF13215">
    <property type="entry name" value="DUF4023"/>
    <property type="match status" value="1"/>
</dbReference>
<feature type="compositionally biased region" description="Basic and acidic residues" evidence="1">
    <location>
        <begin position="1"/>
        <end position="18"/>
    </location>
</feature>
<evidence type="ECO:0008006" key="4">
    <source>
        <dbReference type="Google" id="ProtNLM"/>
    </source>
</evidence>
<evidence type="ECO:0000313" key="3">
    <source>
        <dbReference type="Proteomes" id="UP000190188"/>
    </source>
</evidence>
<proteinExistence type="predicted"/>
<name>A0A1T2XHN8_9BACL</name>
<dbReference type="EMBL" id="MSZX01000003">
    <property type="protein sequence ID" value="OPA79380.1"/>
    <property type="molecule type" value="Genomic_DNA"/>
</dbReference>
<comment type="caution">
    <text evidence="2">The sequence shown here is derived from an EMBL/GenBank/DDBJ whole genome shotgun (WGS) entry which is preliminary data.</text>
</comment>
<dbReference type="RefSeq" id="WP_078498381.1">
    <property type="nucleotide sequence ID" value="NZ_MSZX01000003.1"/>
</dbReference>
<protein>
    <recommendedName>
        <fullName evidence="4">DUF4023 domain-containing protein</fullName>
    </recommendedName>
</protein>
<evidence type="ECO:0000313" key="2">
    <source>
        <dbReference type="EMBL" id="OPA79380.1"/>
    </source>
</evidence>
<sequence length="44" mass="5051">MDNTHDFVQKVHDTQEKARKNKQHNGQGSPEKQLPGKQQHGTNK</sequence>